<dbReference type="EMBL" id="BSYA01000142">
    <property type="protein sequence ID" value="GMG34528.1"/>
    <property type="molecule type" value="Genomic_DNA"/>
</dbReference>
<reference evidence="2" key="1">
    <citation type="submission" date="2023-04" db="EMBL/GenBank/DDBJ databases">
        <title>Aspergillus oryzae NBRC 4228.</title>
        <authorList>
            <person name="Ichikawa N."/>
            <person name="Sato H."/>
            <person name="Tonouchi N."/>
        </authorList>
    </citation>
    <scope>NUCLEOTIDE SEQUENCE</scope>
    <source>
        <strain evidence="2">NBRC 4228</strain>
    </source>
</reference>
<gene>
    <name evidence="2" type="ORF">Aory04_000987300</name>
</gene>
<accession>A0AAN4YTJ8</accession>
<feature type="region of interest" description="Disordered" evidence="1">
    <location>
        <begin position="71"/>
        <end position="102"/>
    </location>
</feature>
<dbReference type="Proteomes" id="UP001165205">
    <property type="component" value="Unassembled WGS sequence"/>
</dbReference>
<comment type="caution">
    <text evidence="2">The sequence shown here is derived from an EMBL/GenBank/DDBJ whole genome shotgun (WGS) entry which is preliminary data.</text>
</comment>
<proteinExistence type="predicted"/>
<protein>
    <submittedName>
        <fullName evidence="2">Unnamed protein product</fullName>
    </submittedName>
</protein>
<evidence type="ECO:0000313" key="2">
    <source>
        <dbReference type="EMBL" id="GMG34528.1"/>
    </source>
</evidence>
<organism evidence="2 3">
    <name type="scientific">Aspergillus oryzae</name>
    <name type="common">Yellow koji mold</name>
    <dbReference type="NCBI Taxonomy" id="5062"/>
    <lineage>
        <taxon>Eukaryota</taxon>
        <taxon>Fungi</taxon>
        <taxon>Dikarya</taxon>
        <taxon>Ascomycota</taxon>
        <taxon>Pezizomycotina</taxon>
        <taxon>Eurotiomycetes</taxon>
        <taxon>Eurotiomycetidae</taxon>
        <taxon>Eurotiales</taxon>
        <taxon>Aspergillaceae</taxon>
        <taxon>Aspergillus</taxon>
        <taxon>Aspergillus subgen. Circumdati</taxon>
    </lineage>
</organism>
<name>A0AAN4YTJ8_ASPOZ</name>
<sequence>MQNKKSSNKTGSLEVVQERIRGAATLVRGNGPNSVELRVLTSGILWVEVHGSKGGKELKTCHPVVGLGTHCPASNEQLSTEDTESDRKTFSKKPYARRPGAI</sequence>
<evidence type="ECO:0000256" key="1">
    <source>
        <dbReference type="SAM" id="MobiDB-lite"/>
    </source>
</evidence>
<dbReference type="AlphaFoldDB" id="A0AAN4YTJ8"/>
<evidence type="ECO:0000313" key="3">
    <source>
        <dbReference type="Proteomes" id="UP001165205"/>
    </source>
</evidence>